<accession>A0A6A9UWS9</accession>
<dbReference type="GO" id="GO:0005975">
    <property type="term" value="P:carbohydrate metabolic process"/>
    <property type="evidence" value="ECO:0007669"/>
    <property type="project" value="UniProtKB-ARBA"/>
</dbReference>
<dbReference type="InterPro" id="IPR015882">
    <property type="entry name" value="HEX_bac_N"/>
</dbReference>
<comment type="similarity">
    <text evidence="3">Belongs to the glycosyl hydrolase 84 family.</text>
</comment>
<dbReference type="Gene3D" id="2.60.120.260">
    <property type="entry name" value="Galactose-binding domain-like"/>
    <property type="match status" value="1"/>
</dbReference>
<dbReference type="PROSITE" id="PS52009">
    <property type="entry name" value="GH84"/>
    <property type="match status" value="1"/>
</dbReference>
<keyword evidence="4" id="KW-0175">Coiled coil</keyword>
<protein>
    <submittedName>
        <fullName evidence="8">Hyaluronidase</fullName>
    </submittedName>
</protein>
<keyword evidence="1 3" id="KW-0378">Hydrolase</keyword>
<gene>
    <name evidence="8" type="ORF">GC722_06510</name>
</gene>
<evidence type="ECO:0000313" key="8">
    <source>
        <dbReference type="EMBL" id="MVA75677.1"/>
    </source>
</evidence>
<dbReference type="GO" id="GO:1901135">
    <property type="term" value="P:carbohydrate derivative metabolic process"/>
    <property type="evidence" value="ECO:0007669"/>
    <property type="project" value="UniProtKB-ARBA"/>
</dbReference>
<dbReference type="InterPro" id="IPR008979">
    <property type="entry name" value="Galactose-bd-like_sf"/>
</dbReference>
<feature type="domain" description="F5/8 type C" evidence="6">
    <location>
        <begin position="642"/>
        <end position="782"/>
    </location>
</feature>
<feature type="domain" description="GH84" evidence="7">
    <location>
        <begin position="180"/>
        <end position="462"/>
    </location>
</feature>
<dbReference type="AlphaFoldDB" id="A0A6A9UWS9"/>
<dbReference type="Proteomes" id="UP000435304">
    <property type="component" value="Unassembled WGS sequence"/>
</dbReference>
<dbReference type="InterPro" id="IPR011496">
    <property type="entry name" value="O-GlcNAcase_cat"/>
</dbReference>
<dbReference type="InterPro" id="IPR017853">
    <property type="entry name" value="GH"/>
</dbReference>
<dbReference type="InterPro" id="IPR000421">
    <property type="entry name" value="FA58C"/>
</dbReference>
<keyword evidence="2 3" id="KW-0326">Glycosidase</keyword>
<dbReference type="EMBL" id="WPCU01000005">
    <property type="protein sequence ID" value="MVA75677.1"/>
    <property type="molecule type" value="Genomic_DNA"/>
</dbReference>
<evidence type="ECO:0000259" key="7">
    <source>
        <dbReference type="PROSITE" id="PS52009"/>
    </source>
</evidence>
<dbReference type="Pfam" id="PF02838">
    <property type="entry name" value="Glyco_hydro_20b"/>
    <property type="match status" value="1"/>
</dbReference>
<dbReference type="Gene3D" id="1.20.58.460">
    <property type="entry name" value="Hyaluronidase post-catalytic domain-like"/>
    <property type="match status" value="1"/>
</dbReference>
<evidence type="ECO:0000256" key="2">
    <source>
        <dbReference type="ARBA" id="ARBA00023295"/>
    </source>
</evidence>
<feature type="active site" description="Proton donor" evidence="3">
    <location>
        <position position="295"/>
    </location>
</feature>
<dbReference type="Pfam" id="PF00754">
    <property type="entry name" value="F5_F8_type_C"/>
    <property type="match status" value="1"/>
</dbReference>
<feature type="chain" id="PRO_5025424497" evidence="5">
    <location>
        <begin position="29"/>
        <end position="783"/>
    </location>
</feature>
<name>A0A6A9UWS9_9ACTN</name>
<keyword evidence="9" id="KW-1185">Reference proteome</keyword>
<organism evidence="8 9">
    <name type="scientific">Auraticoccus cholistanensis</name>
    <dbReference type="NCBI Taxonomy" id="2656650"/>
    <lineage>
        <taxon>Bacteria</taxon>
        <taxon>Bacillati</taxon>
        <taxon>Actinomycetota</taxon>
        <taxon>Actinomycetes</taxon>
        <taxon>Propionibacteriales</taxon>
        <taxon>Propionibacteriaceae</taxon>
        <taxon>Auraticoccus</taxon>
    </lineage>
</organism>
<proteinExistence type="inferred from homology"/>
<dbReference type="RefSeq" id="WP_156609196.1">
    <property type="nucleotide sequence ID" value="NZ_WPCU01000005.1"/>
</dbReference>
<feature type="signal peptide" evidence="5">
    <location>
        <begin position="1"/>
        <end position="28"/>
    </location>
</feature>
<dbReference type="SUPFAM" id="SSF51445">
    <property type="entry name" value="(Trans)glycosidases"/>
    <property type="match status" value="1"/>
</dbReference>
<evidence type="ECO:0000256" key="4">
    <source>
        <dbReference type="SAM" id="Coils"/>
    </source>
</evidence>
<feature type="coiled-coil region" evidence="4">
    <location>
        <begin position="580"/>
        <end position="607"/>
    </location>
</feature>
<evidence type="ECO:0000256" key="5">
    <source>
        <dbReference type="SAM" id="SignalP"/>
    </source>
</evidence>
<comment type="caution">
    <text evidence="8">The sequence shown here is derived from an EMBL/GenBank/DDBJ whole genome shotgun (WGS) entry which is preliminary data.</text>
</comment>
<dbReference type="Gene3D" id="3.20.20.80">
    <property type="entry name" value="Glycosidases"/>
    <property type="match status" value="1"/>
</dbReference>
<sequence>MTHRLRALSALALGLVLAPLALVPPAAAAPPEGALPTVSPAPQHIAREGRDTVLPSRVEVVVGETTDPAARDLLVDVLADSAARVEVVTEATDAPLRFLLGPADRPDVAAALGDVDVPDRPEGYALRVDRRGGGLGTVALGGVDAAGQYYAVQTLRQLVVGDGARARLAAVRVSDWPSMPLRGTIEGFYGEPWTPQERLDQMAFHGDVKANTYIYAPKDDPYHRELWREPYPADRLAELRELVQEATAHHVRFTFALSPGNTVCYSAEEDHRALVAKLQQMYDAGVRAFSVPLDDIAYARWNCEADEETFGAPGPAAAGVAQARLLDRIQREFIETSEGAHPLQMVPTEYSDTEDSAYKQALRGMDEDVVVMWTGVGVVPQEVTTEQADRAAQVFGGPPFLWDNYPVNDYGQTSGRLLLAPYAQREPGLSQHLAGIVSNPMNQASASKVAVFGVADFTWNDTGYDPERSWREAMRYLAGDDEAATEALLVLGDLNHLAPSFGTPWQPQAPVLSGRLEEFWADWEAGRRSEAVAQLREHAEAITAAPATIAAGSVDPGFVSDAEPWLTATRLWGEATLALLDALQARLDGDEEQAAALAGRSEQLQRQAAAVRVEPPENTWGAAPVRIADGVLDVFLVEAGLALELWDLGAVRDVAAEGTATASSVEQDLPHLAARHVNDGDRSTRWASGYDDAAWVQVELAEPVPVAAVTITWEAACATRYRLQTSAGGRTWTDVADVDETSCALDVLRTDDPDPVRFVRVQGVERASDWGYSIWEIGIWTTG</sequence>
<keyword evidence="5" id="KW-0732">Signal</keyword>
<dbReference type="PANTHER" id="PTHR13170:SF16">
    <property type="entry name" value="PROTEIN O-GLCNACASE"/>
    <property type="match status" value="1"/>
</dbReference>
<dbReference type="SUPFAM" id="SSF140657">
    <property type="entry name" value="Hyaluronidase post-catalytic domain-like"/>
    <property type="match status" value="1"/>
</dbReference>
<dbReference type="PANTHER" id="PTHR13170">
    <property type="entry name" value="O-GLCNACASE"/>
    <property type="match status" value="1"/>
</dbReference>
<dbReference type="PROSITE" id="PS50022">
    <property type="entry name" value="FA58C_3"/>
    <property type="match status" value="1"/>
</dbReference>
<evidence type="ECO:0000313" key="9">
    <source>
        <dbReference type="Proteomes" id="UP000435304"/>
    </source>
</evidence>
<dbReference type="GO" id="GO:0015929">
    <property type="term" value="F:hexosaminidase activity"/>
    <property type="evidence" value="ECO:0007669"/>
    <property type="project" value="UniProtKB-ARBA"/>
</dbReference>
<dbReference type="InterPro" id="IPR051822">
    <property type="entry name" value="Glycosyl_Hydrolase_84"/>
</dbReference>
<dbReference type="Gene3D" id="3.30.379.10">
    <property type="entry name" value="Chitobiase/beta-hexosaminidase domain 2-like"/>
    <property type="match status" value="1"/>
</dbReference>
<dbReference type="Pfam" id="PF07555">
    <property type="entry name" value="NAGidase"/>
    <property type="match status" value="1"/>
</dbReference>
<reference evidence="8 9" key="1">
    <citation type="submission" date="2019-12" db="EMBL/GenBank/DDBJ databases">
        <title>Auraticoccus cholistani sp. nov., an actinomycete isolated from soil of Cholistan desert.</title>
        <authorList>
            <person name="Cheema M.T."/>
        </authorList>
    </citation>
    <scope>NUCLEOTIDE SEQUENCE [LARGE SCALE GENOMIC DNA]</scope>
    <source>
        <strain evidence="8 9">F435</strain>
    </source>
</reference>
<dbReference type="InterPro" id="IPR029018">
    <property type="entry name" value="Hex-like_dom2"/>
</dbReference>
<dbReference type="SUPFAM" id="SSF55545">
    <property type="entry name" value="beta-N-acetylhexosaminidase-like domain"/>
    <property type="match status" value="1"/>
</dbReference>
<evidence type="ECO:0000256" key="3">
    <source>
        <dbReference type="PROSITE-ProRule" id="PRU01353"/>
    </source>
</evidence>
<dbReference type="SUPFAM" id="SSF49785">
    <property type="entry name" value="Galactose-binding domain-like"/>
    <property type="match status" value="1"/>
</dbReference>
<evidence type="ECO:0000259" key="6">
    <source>
        <dbReference type="PROSITE" id="PS50022"/>
    </source>
</evidence>
<evidence type="ECO:0000256" key="1">
    <source>
        <dbReference type="ARBA" id="ARBA00022801"/>
    </source>
</evidence>